<sequence length="163" mass="17855">MSAIRPARAEDAPAVAAIWNQIIRDTAITFWPTERSEAEVAAIIAQRLADHAFFVALRDGQVAGFATYKQFRDGGGYRHCMEHTVYVAPEAKGAGLGAALLRAVEDHARAAGHNLMIGAVTGSNDDSIRFHRRMGYDDWGRIPDAGYKFGTYHDVVLMGHKLT</sequence>
<dbReference type="CDD" id="cd04301">
    <property type="entry name" value="NAT_SF"/>
    <property type="match status" value="1"/>
</dbReference>
<dbReference type="PROSITE" id="PS51186">
    <property type="entry name" value="GNAT"/>
    <property type="match status" value="1"/>
</dbReference>
<evidence type="ECO:0000313" key="5">
    <source>
        <dbReference type="Proteomes" id="UP001219349"/>
    </source>
</evidence>
<dbReference type="InterPro" id="IPR050832">
    <property type="entry name" value="Bact_Acetyltransf"/>
</dbReference>
<feature type="domain" description="N-acetyltransferase" evidence="3">
    <location>
        <begin position="2"/>
        <end position="163"/>
    </location>
</feature>
<keyword evidence="2" id="KW-0012">Acyltransferase</keyword>
<dbReference type="InterPro" id="IPR016181">
    <property type="entry name" value="Acyl_CoA_acyltransferase"/>
</dbReference>
<dbReference type="Pfam" id="PF00583">
    <property type="entry name" value="Acetyltransf_1"/>
    <property type="match status" value="1"/>
</dbReference>
<accession>A0ABY7SL47</accession>
<dbReference type="Proteomes" id="UP001219349">
    <property type="component" value="Chromosome"/>
</dbReference>
<dbReference type="SUPFAM" id="SSF55729">
    <property type="entry name" value="Acyl-CoA N-acyltransferases (Nat)"/>
    <property type="match status" value="1"/>
</dbReference>
<keyword evidence="5" id="KW-1185">Reference proteome</keyword>
<dbReference type="RefSeq" id="WP_271884807.1">
    <property type="nucleotide sequence ID" value="NZ_CP067136.1"/>
</dbReference>
<dbReference type="PANTHER" id="PTHR43877:SF2">
    <property type="entry name" value="AMINOALKYLPHOSPHONATE N-ACETYLTRANSFERASE-RELATED"/>
    <property type="match status" value="1"/>
</dbReference>
<reference evidence="4 5" key="1">
    <citation type="submission" date="2021-01" db="EMBL/GenBank/DDBJ databases">
        <title>Biogeographic distribution of Paracoccus.</title>
        <authorList>
            <person name="Hollensteiner J."/>
            <person name="Leineberger J."/>
            <person name="Brinkhoff T."/>
            <person name="Daniel R."/>
        </authorList>
    </citation>
    <scope>NUCLEOTIDE SEQUENCE [LARGE SCALE GENOMIC DNA]</scope>
    <source>
        <strain evidence="4 5">KCTC 22803</strain>
    </source>
</reference>
<evidence type="ECO:0000313" key="4">
    <source>
        <dbReference type="EMBL" id="WCR07653.1"/>
    </source>
</evidence>
<dbReference type="PANTHER" id="PTHR43877">
    <property type="entry name" value="AMINOALKYLPHOSPHONATE N-ACETYLTRANSFERASE-RELATED-RELATED"/>
    <property type="match status" value="1"/>
</dbReference>
<protein>
    <submittedName>
        <fullName evidence="4">N-acetyltransferase</fullName>
    </submittedName>
</protein>
<organism evidence="4 5">
    <name type="scientific">Paracoccus fistulariae</name>
    <dbReference type="NCBI Taxonomy" id="658446"/>
    <lineage>
        <taxon>Bacteria</taxon>
        <taxon>Pseudomonadati</taxon>
        <taxon>Pseudomonadota</taxon>
        <taxon>Alphaproteobacteria</taxon>
        <taxon>Rhodobacterales</taxon>
        <taxon>Paracoccaceae</taxon>
        <taxon>Paracoccus</taxon>
    </lineage>
</organism>
<keyword evidence="1" id="KW-0808">Transferase</keyword>
<gene>
    <name evidence="4" type="ORF">JHX87_02045</name>
</gene>
<evidence type="ECO:0000259" key="3">
    <source>
        <dbReference type="PROSITE" id="PS51186"/>
    </source>
</evidence>
<name>A0ABY7SL47_9RHOB</name>
<dbReference type="EMBL" id="CP067136">
    <property type="protein sequence ID" value="WCR07653.1"/>
    <property type="molecule type" value="Genomic_DNA"/>
</dbReference>
<dbReference type="Gene3D" id="3.40.630.30">
    <property type="match status" value="1"/>
</dbReference>
<evidence type="ECO:0000256" key="1">
    <source>
        <dbReference type="ARBA" id="ARBA00022679"/>
    </source>
</evidence>
<dbReference type="InterPro" id="IPR000182">
    <property type="entry name" value="GNAT_dom"/>
</dbReference>
<proteinExistence type="predicted"/>
<evidence type="ECO:0000256" key="2">
    <source>
        <dbReference type="ARBA" id="ARBA00023315"/>
    </source>
</evidence>